<dbReference type="InterPro" id="IPR050628">
    <property type="entry name" value="SNF2_RAD54_helicase_TF"/>
</dbReference>
<keyword evidence="3" id="KW-0067">ATP-binding</keyword>
<feature type="region of interest" description="Disordered" evidence="4">
    <location>
        <begin position="175"/>
        <end position="204"/>
    </location>
</feature>
<dbReference type="InterPro" id="IPR000330">
    <property type="entry name" value="SNF2_N"/>
</dbReference>
<proteinExistence type="predicted"/>
<dbReference type="GO" id="GO:0016787">
    <property type="term" value="F:hydrolase activity"/>
    <property type="evidence" value="ECO:0007669"/>
    <property type="project" value="UniProtKB-KW"/>
</dbReference>
<dbReference type="InterPro" id="IPR038718">
    <property type="entry name" value="SNF2-like_sf"/>
</dbReference>
<comment type="caution">
    <text evidence="7">The sequence shown here is derived from an EMBL/GenBank/DDBJ whole genome shotgun (WGS) entry which is preliminary data.</text>
</comment>
<dbReference type="SUPFAM" id="SSF52540">
    <property type="entry name" value="P-loop containing nucleoside triphosphate hydrolases"/>
    <property type="match status" value="2"/>
</dbReference>
<dbReference type="AlphaFoldDB" id="A0AAW1R182"/>
<organism evidence="7 8">
    <name type="scientific">Elliptochloris bilobata</name>
    <dbReference type="NCBI Taxonomy" id="381761"/>
    <lineage>
        <taxon>Eukaryota</taxon>
        <taxon>Viridiplantae</taxon>
        <taxon>Chlorophyta</taxon>
        <taxon>core chlorophytes</taxon>
        <taxon>Trebouxiophyceae</taxon>
        <taxon>Trebouxiophyceae incertae sedis</taxon>
        <taxon>Elliptochloris clade</taxon>
        <taxon>Elliptochloris</taxon>
    </lineage>
</organism>
<reference evidence="7 8" key="1">
    <citation type="journal article" date="2024" name="Nat. Commun.">
        <title>Phylogenomics reveals the evolutionary origins of lichenization in chlorophyte algae.</title>
        <authorList>
            <person name="Puginier C."/>
            <person name="Libourel C."/>
            <person name="Otte J."/>
            <person name="Skaloud P."/>
            <person name="Haon M."/>
            <person name="Grisel S."/>
            <person name="Petersen M."/>
            <person name="Berrin J.G."/>
            <person name="Delaux P.M."/>
            <person name="Dal Grande F."/>
            <person name="Keller J."/>
        </authorList>
    </citation>
    <scope>NUCLEOTIDE SEQUENCE [LARGE SCALE GENOMIC DNA]</scope>
    <source>
        <strain evidence="7 8">SAG 245.80</strain>
    </source>
</reference>
<dbReference type="SMART" id="SM00487">
    <property type="entry name" value="DEXDc"/>
    <property type="match status" value="1"/>
</dbReference>
<evidence type="ECO:0000256" key="4">
    <source>
        <dbReference type="SAM" id="MobiDB-lite"/>
    </source>
</evidence>
<evidence type="ECO:0000313" key="7">
    <source>
        <dbReference type="EMBL" id="KAK9827260.1"/>
    </source>
</evidence>
<dbReference type="PROSITE" id="PS51194">
    <property type="entry name" value="HELICASE_CTER"/>
    <property type="match status" value="1"/>
</dbReference>
<dbReference type="GO" id="GO:0006281">
    <property type="term" value="P:DNA repair"/>
    <property type="evidence" value="ECO:0007669"/>
    <property type="project" value="TreeGrafter"/>
</dbReference>
<dbReference type="InterPro" id="IPR001650">
    <property type="entry name" value="Helicase_C-like"/>
</dbReference>
<name>A0AAW1R182_9CHLO</name>
<dbReference type="InterPro" id="IPR049730">
    <property type="entry name" value="SNF2/RAD54-like_C"/>
</dbReference>
<dbReference type="Proteomes" id="UP001445335">
    <property type="component" value="Unassembled WGS sequence"/>
</dbReference>
<dbReference type="PANTHER" id="PTHR45626">
    <property type="entry name" value="TRANSCRIPTION TERMINATION FACTOR 2-RELATED"/>
    <property type="match status" value="1"/>
</dbReference>
<keyword evidence="1" id="KW-0547">Nucleotide-binding</keyword>
<dbReference type="Pfam" id="PF00271">
    <property type="entry name" value="Helicase_C"/>
    <property type="match status" value="1"/>
</dbReference>
<feature type="domain" description="Helicase ATP-binding" evidence="5">
    <location>
        <begin position="250"/>
        <end position="431"/>
    </location>
</feature>
<dbReference type="EMBL" id="JALJOU010000060">
    <property type="protein sequence ID" value="KAK9827260.1"/>
    <property type="molecule type" value="Genomic_DNA"/>
</dbReference>
<protein>
    <submittedName>
        <fullName evidence="7">Uncharacterized protein</fullName>
    </submittedName>
</protein>
<dbReference type="PANTHER" id="PTHR45626:SF16">
    <property type="entry name" value="ATP-DEPENDENT HELICASE ULS1"/>
    <property type="match status" value="1"/>
</dbReference>
<keyword evidence="8" id="KW-1185">Reference proteome</keyword>
<dbReference type="InterPro" id="IPR014001">
    <property type="entry name" value="Helicase_ATP-bd"/>
</dbReference>
<gene>
    <name evidence="7" type="ORF">WJX81_004258</name>
</gene>
<evidence type="ECO:0000256" key="2">
    <source>
        <dbReference type="ARBA" id="ARBA00022801"/>
    </source>
</evidence>
<dbReference type="Gene3D" id="3.40.50.10810">
    <property type="entry name" value="Tandem AAA-ATPase domain"/>
    <property type="match status" value="1"/>
</dbReference>
<feature type="region of interest" description="Disordered" evidence="4">
    <location>
        <begin position="250"/>
        <end position="297"/>
    </location>
</feature>
<evidence type="ECO:0000313" key="8">
    <source>
        <dbReference type="Proteomes" id="UP001445335"/>
    </source>
</evidence>
<dbReference type="GO" id="GO:0008094">
    <property type="term" value="F:ATP-dependent activity, acting on DNA"/>
    <property type="evidence" value="ECO:0007669"/>
    <property type="project" value="TreeGrafter"/>
</dbReference>
<dbReference type="GO" id="GO:0005524">
    <property type="term" value="F:ATP binding"/>
    <property type="evidence" value="ECO:0007669"/>
    <property type="project" value="UniProtKB-KW"/>
</dbReference>
<keyword evidence="2" id="KW-0378">Hydrolase</keyword>
<evidence type="ECO:0000259" key="6">
    <source>
        <dbReference type="PROSITE" id="PS51194"/>
    </source>
</evidence>
<evidence type="ECO:0000256" key="1">
    <source>
        <dbReference type="ARBA" id="ARBA00022741"/>
    </source>
</evidence>
<sequence length="780" mass="86406">MAAIDGVLRLGRVKRLITAQARSFPGAYRDQPPPQELWEDLFENPQQWWDYRHGQKRTPRSPDFRHRTKYHVLWADSRKLESGAHEAYAERLRALDAAPDGAPKPLPYPSQEELWSDLFAHPWLYKRSKGQRAGNNAPDFRCVRSNAGLWRGSAPAWVQERWEEVEALGVGEKPAVIEGTSPSKPPPPRQEQPQGEPKWTQEHAARAADALEGAYSPDFEAEDAPPEGSMVGGLYRHQMRALAFMLHRERPESGGPMGGILADDQGLGKTDRREPMCSADSETEDDDASASEPLRQGGTLVVMPKSIMSQWAQELHDKVAPEWRLHVLAYRDAVRARHRNEPETLAGYDVVLCTYGCLVWDSPLKGEPRGLFNVAWRRIVLDEAQQIRTHDTQTAVACSLLQGHFRWAVSGTPIQNSPEELFSVLHFLRYAPFDSLAAWRVLLREATLLQNPAAGVALLRAILAPIMLRRTKSSLIDGRPIVPLPPRLLRACAVEMSNQERRAYEQLEAEGEESLEGGGPAESMILIQRLQRLRRFCNHPALAARVLQAEGTCGECGGGQRQCAALACGHLICEACCAAQGGELWAAQSDGEESLWCSTCRAYSVPELAGASSAPGSGSLPPSAKVSRALEIVRDVCDEGAKVIVFSVWTGSLDLVGAALAAQGVPFCRLDGSMSAARRGEELDRFCSVPDMHVMLFSLRAGSTGLNLTVASRVVLLEPYWNPYVEDQAIDRAHRIGQEQEVHVFKLFVPGTVEERIMALQRWKRKLIERVPGEGPGLTW</sequence>
<accession>A0AAW1R182</accession>
<dbReference type="SMART" id="SM00490">
    <property type="entry name" value="HELICc"/>
    <property type="match status" value="1"/>
</dbReference>
<evidence type="ECO:0000256" key="3">
    <source>
        <dbReference type="ARBA" id="ARBA00022840"/>
    </source>
</evidence>
<dbReference type="Gene3D" id="3.40.50.300">
    <property type="entry name" value="P-loop containing nucleotide triphosphate hydrolases"/>
    <property type="match status" value="1"/>
</dbReference>
<feature type="domain" description="Helicase C-terminal" evidence="6">
    <location>
        <begin position="629"/>
        <end position="779"/>
    </location>
</feature>
<dbReference type="Pfam" id="PF00176">
    <property type="entry name" value="SNF2-rel_dom"/>
    <property type="match status" value="1"/>
</dbReference>
<dbReference type="CDD" id="cd18008">
    <property type="entry name" value="DEXDc_SHPRH-like"/>
    <property type="match status" value="1"/>
</dbReference>
<dbReference type="PROSITE" id="PS51192">
    <property type="entry name" value="HELICASE_ATP_BIND_1"/>
    <property type="match status" value="1"/>
</dbReference>
<dbReference type="CDD" id="cd18793">
    <property type="entry name" value="SF2_C_SNF"/>
    <property type="match status" value="1"/>
</dbReference>
<dbReference type="InterPro" id="IPR027417">
    <property type="entry name" value="P-loop_NTPase"/>
</dbReference>
<dbReference type="GO" id="GO:0005634">
    <property type="term" value="C:nucleus"/>
    <property type="evidence" value="ECO:0007669"/>
    <property type="project" value="TreeGrafter"/>
</dbReference>
<evidence type="ECO:0000259" key="5">
    <source>
        <dbReference type="PROSITE" id="PS51192"/>
    </source>
</evidence>